<evidence type="ECO:0000256" key="3">
    <source>
        <dbReference type="ARBA" id="ARBA00004642"/>
    </source>
</evidence>
<feature type="region of interest" description="Disordered" evidence="32">
    <location>
        <begin position="110"/>
        <end position="134"/>
    </location>
</feature>
<evidence type="ECO:0000256" key="17">
    <source>
        <dbReference type="ARBA" id="ARBA00022833"/>
    </source>
</evidence>
<keyword evidence="21" id="KW-0804">Transcription</keyword>
<keyword evidence="11" id="KW-0808">Transferase</keyword>
<dbReference type="Gene3D" id="3.30.160.60">
    <property type="entry name" value="Classic Zinc Finger"/>
    <property type="match status" value="9"/>
</dbReference>
<keyword evidence="16" id="KW-0833">Ubl conjugation pathway</keyword>
<evidence type="ECO:0000256" key="2">
    <source>
        <dbReference type="ARBA" id="ARBA00004496"/>
    </source>
</evidence>
<proteinExistence type="predicted"/>
<dbReference type="FunFam" id="3.30.160.60:FF:001557">
    <property type="entry name" value="Transcription factor E4F1"/>
    <property type="match status" value="1"/>
</dbReference>
<feature type="domain" description="C2H2-type" evidence="33">
    <location>
        <begin position="392"/>
        <end position="419"/>
    </location>
</feature>
<dbReference type="GO" id="GO:0005737">
    <property type="term" value="C:cytoplasm"/>
    <property type="evidence" value="ECO:0007669"/>
    <property type="project" value="UniProtKB-SubCell"/>
</dbReference>
<evidence type="ECO:0000256" key="14">
    <source>
        <dbReference type="ARBA" id="ARBA00022771"/>
    </source>
</evidence>
<dbReference type="FunFam" id="3.30.160.60:FF:000038">
    <property type="entry name" value="Zinc finger protein 624"/>
    <property type="match status" value="1"/>
</dbReference>
<keyword evidence="20" id="KW-0238">DNA-binding</keyword>
<dbReference type="FunFam" id="3.30.160.60:FF:000715">
    <property type="entry name" value="Transcription factor E4F1 isoform 1"/>
    <property type="match status" value="1"/>
</dbReference>
<evidence type="ECO:0000313" key="35">
    <source>
        <dbReference type="Proteomes" id="UP000580825"/>
    </source>
</evidence>
<dbReference type="Proteomes" id="UP000580825">
    <property type="component" value="Unassembled WGS sequence"/>
</dbReference>
<evidence type="ECO:0000256" key="20">
    <source>
        <dbReference type="ARBA" id="ARBA00023125"/>
    </source>
</evidence>
<keyword evidence="6" id="KW-0963">Cytoplasm</keyword>
<evidence type="ECO:0000256" key="6">
    <source>
        <dbReference type="ARBA" id="ARBA00022490"/>
    </source>
</evidence>
<keyword evidence="35" id="KW-1185">Reference proteome</keyword>
<dbReference type="GO" id="GO:0061630">
    <property type="term" value="F:ubiquitin protein ligase activity"/>
    <property type="evidence" value="ECO:0007669"/>
    <property type="project" value="UniProtKB-EC"/>
</dbReference>
<feature type="domain" description="C2H2-type" evidence="33">
    <location>
        <begin position="504"/>
        <end position="531"/>
    </location>
</feature>
<evidence type="ECO:0000256" key="22">
    <source>
        <dbReference type="ARBA" id="ARBA00023242"/>
    </source>
</evidence>
<comment type="pathway">
    <text evidence="4">Protein modification; protein ubiquitination.</text>
</comment>
<reference evidence="34 35" key="1">
    <citation type="submission" date="2019-09" db="EMBL/GenBank/DDBJ databases">
        <title>Bird 10,000 Genomes (B10K) Project - Family phase.</title>
        <authorList>
            <person name="Zhang G."/>
        </authorList>
    </citation>
    <scope>NUCLEOTIDE SEQUENCE [LARGE SCALE GENOMIC DNA]</scope>
    <source>
        <strain evidence="34">B10K-DU-002-46</strain>
        <tissue evidence="34">Muscle</tissue>
    </source>
</reference>
<dbReference type="GO" id="GO:0051301">
    <property type="term" value="P:cell division"/>
    <property type="evidence" value="ECO:0007669"/>
    <property type="project" value="UniProtKB-KW"/>
</dbReference>
<sequence length="745" mass="82143">ADEDDVHRCGRCQAEFSSLQEFVQHKLQKRCRRPPDALAGLLGHEAQKTRLLSRSVSQQVVPAVEESITVAHIVVEASSIAEEISSASAIVGSGHIKEVIVAGDHVFESPNGPVDGEASEEQGSPEEQEQDTPSELVKVKLQVNKEGRYVCGLCQKTFKTASILKAHMITHSSRKDYECKLCGTSFRTKGSLIRHQRRHTDERPYKCKKCGKSFRESGALTRHLKSLTPCTEKIRFNMTKEIVVNKEDLPSGSCSSTTDTVSSIASESIEASPVIHLVTDAKGNVLHEVHVQMQELPVVDGKPLDPDQEHPEELPCEGEVNSENLLRQAMRNSGIVIERIAVEEVQKPDEPATAAPEELEVVEVEEEPCGEQSFTMLSPQAPAERTNGYKRYVCPHCSETFSETAALERHIKSHTDYKPFKCEECGKEFTKGYLLKKHQEVHVNERRFRCGECGKLYKTIAHVKGHRRVHSDERPYACPKCGKRYKTKNAQQVHFRTHLEDKPYVCQFCGRGFREKGSLVRHIRHHTGEKPFKCYKCGRGFAEHGTLNRHLRTKGGGCLIAMKEVEEVMVSEESQSADNLAATVISEDPHTVLVEFSSVVADTQEYIIETSTEDMETSEATEIIEGTRHEVDSHIMKVVQQIVNQASSGHQIIVQNVTVAEGAGAAADAADTITIATPESLTEQVAMTLASAIGDGAVLAADGALAAQEATVTMVASEDIEIMEHAGEFVIAAQEGEVEVQTVIV</sequence>
<dbReference type="Pfam" id="PF13894">
    <property type="entry name" value="zf-C2H2_4"/>
    <property type="match status" value="1"/>
</dbReference>
<evidence type="ECO:0000256" key="8">
    <source>
        <dbReference type="ARBA" id="ARBA00022553"/>
    </source>
</evidence>
<keyword evidence="12" id="KW-0479">Metal-binding</keyword>
<gene>
    <name evidence="34" type="primary">E4f1</name>
    <name evidence="34" type="ORF">SCYSUP_R10484</name>
</gene>
<evidence type="ECO:0000256" key="28">
    <source>
        <dbReference type="ARBA" id="ARBA00082967"/>
    </source>
</evidence>
<keyword evidence="13" id="KW-0677">Repeat</keyword>
<evidence type="ECO:0000256" key="9">
    <source>
        <dbReference type="ARBA" id="ARBA00022604"/>
    </source>
</evidence>
<evidence type="ECO:0000256" key="21">
    <source>
        <dbReference type="ARBA" id="ARBA00023163"/>
    </source>
</evidence>
<evidence type="ECO:0000256" key="25">
    <source>
        <dbReference type="ARBA" id="ARBA00067631"/>
    </source>
</evidence>
<comment type="catalytic activity">
    <reaction evidence="1">
        <text>S-ubiquitinyl-[E2 ubiquitin-conjugating enzyme]-L-cysteine + [acceptor protein]-L-lysine = [E2 ubiquitin-conjugating enzyme]-L-cysteine + N(6)-ubiquitinyl-[acceptor protein]-L-lysine.</text>
        <dbReference type="EC" id="2.3.2.27"/>
    </reaction>
</comment>
<comment type="subcellular location">
    <subcellularLocation>
        <location evidence="2">Cytoplasm</location>
    </subcellularLocation>
    <subcellularLocation>
        <location evidence="3">Nucleus</location>
        <location evidence="3">Nucleoplasm</location>
    </subcellularLocation>
</comment>
<keyword evidence="10" id="KW-0132">Cell division</keyword>
<dbReference type="GO" id="GO:0008270">
    <property type="term" value="F:zinc ion binding"/>
    <property type="evidence" value="ECO:0007669"/>
    <property type="project" value="UniProtKB-KW"/>
</dbReference>
<evidence type="ECO:0000256" key="19">
    <source>
        <dbReference type="ARBA" id="ARBA00023015"/>
    </source>
</evidence>
<dbReference type="GO" id="GO:0005654">
    <property type="term" value="C:nucleoplasm"/>
    <property type="evidence" value="ECO:0007669"/>
    <property type="project" value="UniProtKB-SubCell"/>
</dbReference>
<feature type="domain" description="C2H2-type" evidence="33">
    <location>
        <begin position="149"/>
        <end position="176"/>
    </location>
</feature>
<evidence type="ECO:0000256" key="24">
    <source>
        <dbReference type="ARBA" id="ARBA00053485"/>
    </source>
</evidence>
<evidence type="ECO:0000256" key="30">
    <source>
        <dbReference type="ARBA" id="ARBA00083844"/>
    </source>
</evidence>
<dbReference type="PANTHER" id="PTHR24381">
    <property type="entry name" value="ZINC FINGER PROTEIN"/>
    <property type="match status" value="1"/>
</dbReference>
<evidence type="ECO:0000256" key="31">
    <source>
        <dbReference type="PROSITE-ProRule" id="PRU00042"/>
    </source>
</evidence>
<dbReference type="PROSITE" id="PS50157">
    <property type="entry name" value="ZINC_FINGER_C2H2_2"/>
    <property type="match status" value="9"/>
</dbReference>
<keyword evidence="22" id="KW-0539">Nucleus</keyword>
<keyword evidence="9" id="KW-0341">Growth regulation</keyword>
<evidence type="ECO:0000256" key="26">
    <source>
        <dbReference type="ARBA" id="ARBA00075006"/>
    </source>
</evidence>
<dbReference type="PANTHER" id="PTHR24381:SF450">
    <property type="entry name" value="GASTRULA ZINC FINGER PROTEIN XLCGF26.1-LIKE-RELATED"/>
    <property type="match status" value="1"/>
</dbReference>
<dbReference type="AlphaFoldDB" id="A0A7L1YC08"/>
<feature type="non-terminal residue" evidence="34">
    <location>
        <position position="1"/>
    </location>
</feature>
<dbReference type="InterPro" id="IPR013087">
    <property type="entry name" value="Znf_C2H2_type"/>
</dbReference>
<dbReference type="EMBL" id="VXBX01001879">
    <property type="protein sequence ID" value="NXP18708.1"/>
    <property type="molecule type" value="Genomic_DNA"/>
</dbReference>
<protein>
    <recommendedName>
        <fullName evidence="25">Transcription factor E4F1</fullName>
        <ecNumber evidence="5">2.3.2.27</ecNumber>
    </recommendedName>
    <alternativeName>
        <fullName evidence="29">E4F transcription factor 1</fullName>
    </alternativeName>
    <alternativeName>
        <fullName evidence="26">Putative E3 ubiquitin-protein ligase E4F1</fullName>
    </alternativeName>
    <alternativeName>
        <fullName evidence="30">RING-type E3 ubiquitin transferase E4F1</fullName>
    </alternativeName>
    <alternativeName>
        <fullName evidence="27">Transcription factor E4F</fullName>
    </alternativeName>
    <alternativeName>
        <fullName evidence="28">p120E4F</fullName>
    </alternativeName>
</protein>
<comment type="caution">
    <text evidence="34">The sequence shown here is derived from an EMBL/GenBank/DDBJ whole genome shotgun (WGS) entry which is preliminary data.</text>
</comment>
<dbReference type="FunFam" id="3.30.160.60:FF:000702">
    <property type="entry name" value="Transcription factor E4F1 isoform 1"/>
    <property type="match status" value="1"/>
</dbReference>
<evidence type="ECO:0000256" key="4">
    <source>
        <dbReference type="ARBA" id="ARBA00004906"/>
    </source>
</evidence>
<name>A0A7L1YC08_9PASS</name>
<evidence type="ECO:0000256" key="7">
    <source>
        <dbReference type="ARBA" id="ARBA00022491"/>
    </source>
</evidence>
<dbReference type="GO" id="GO:0000977">
    <property type="term" value="F:RNA polymerase II transcription regulatory region sequence-specific DNA binding"/>
    <property type="evidence" value="ECO:0007669"/>
    <property type="project" value="TreeGrafter"/>
</dbReference>
<feature type="domain" description="C2H2-type" evidence="33">
    <location>
        <begin position="448"/>
        <end position="475"/>
    </location>
</feature>
<keyword evidence="8" id="KW-0597">Phosphoprotein</keyword>
<evidence type="ECO:0000256" key="16">
    <source>
        <dbReference type="ARBA" id="ARBA00022786"/>
    </source>
</evidence>
<feature type="non-terminal residue" evidence="34">
    <location>
        <position position="745"/>
    </location>
</feature>
<keyword evidence="15" id="KW-0498">Mitosis</keyword>
<evidence type="ECO:0000259" key="33">
    <source>
        <dbReference type="PROSITE" id="PS50157"/>
    </source>
</evidence>
<organism evidence="34 35">
    <name type="scientific">Scytalopus superciliaris</name>
    <dbReference type="NCBI Taxonomy" id="312124"/>
    <lineage>
        <taxon>Eukaryota</taxon>
        <taxon>Metazoa</taxon>
        <taxon>Chordata</taxon>
        <taxon>Craniata</taxon>
        <taxon>Vertebrata</taxon>
        <taxon>Euteleostomi</taxon>
        <taxon>Archelosauria</taxon>
        <taxon>Archosauria</taxon>
        <taxon>Dinosauria</taxon>
        <taxon>Saurischia</taxon>
        <taxon>Theropoda</taxon>
        <taxon>Coelurosauria</taxon>
        <taxon>Aves</taxon>
        <taxon>Neognathae</taxon>
        <taxon>Neoaves</taxon>
        <taxon>Telluraves</taxon>
        <taxon>Australaves</taxon>
        <taxon>Passeriformes</taxon>
        <taxon>Rhinocryptidae</taxon>
        <taxon>Scytalopus</taxon>
    </lineage>
</organism>
<evidence type="ECO:0000256" key="27">
    <source>
        <dbReference type="ARBA" id="ARBA00076827"/>
    </source>
</evidence>
<evidence type="ECO:0000256" key="23">
    <source>
        <dbReference type="ARBA" id="ARBA00023306"/>
    </source>
</evidence>
<evidence type="ECO:0000256" key="18">
    <source>
        <dbReference type="ARBA" id="ARBA00022843"/>
    </source>
</evidence>
<feature type="domain" description="C2H2-type" evidence="33">
    <location>
        <begin position="205"/>
        <end position="234"/>
    </location>
</feature>
<feature type="domain" description="C2H2-type" evidence="33">
    <location>
        <begin position="177"/>
        <end position="204"/>
    </location>
</feature>
<evidence type="ECO:0000256" key="32">
    <source>
        <dbReference type="SAM" id="MobiDB-lite"/>
    </source>
</evidence>
<evidence type="ECO:0000256" key="5">
    <source>
        <dbReference type="ARBA" id="ARBA00012483"/>
    </source>
</evidence>
<evidence type="ECO:0000313" key="34">
    <source>
        <dbReference type="EMBL" id="NXP18708.1"/>
    </source>
</evidence>
<keyword evidence="14 31" id="KW-0863">Zinc-finger</keyword>
<dbReference type="SUPFAM" id="SSF57667">
    <property type="entry name" value="beta-beta-alpha zinc fingers"/>
    <property type="match status" value="5"/>
</dbReference>
<evidence type="ECO:0000256" key="1">
    <source>
        <dbReference type="ARBA" id="ARBA00000900"/>
    </source>
</evidence>
<dbReference type="GO" id="GO:0000981">
    <property type="term" value="F:DNA-binding transcription factor activity, RNA polymerase II-specific"/>
    <property type="evidence" value="ECO:0007669"/>
    <property type="project" value="TreeGrafter"/>
</dbReference>
<feature type="domain" description="C2H2-type" evidence="33">
    <location>
        <begin position="420"/>
        <end position="447"/>
    </location>
</feature>
<evidence type="ECO:0000256" key="10">
    <source>
        <dbReference type="ARBA" id="ARBA00022618"/>
    </source>
</evidence>
<dbReference type="EC" id="2.3.2.27" evidence="5"/>
<feature type="domain" description="C2H2-type" evidence="33">
    <location>
        <begin position="476"/>
        <end position="503"/>
    </location>
</feature>
<feature type="domain" description="C2H2-type" evidence="33">
    <location>
        <begin position="532"/>
        <end position="556"/>
    </location>
</feature>
<evidence type="ECO:0000256" key="12">
    <source>
        <dbReference type="ARBA" id="ARBA00022723"/>
    </source>
</evidence>
<evidence type="ECO:0000256" key="29">
    <source>
        <dbReference type="ARBA" id="ARBA00083030"/>
    </source>
</evidence>
<comment type="function">
    <text evidence="24">May function as a transcriptional repressor. May also function as a ubiquitin ligase mediating ubiquitination of chromatin-associated TP53. Functions in cell survival and proliferation through control of the cell cycle. Functions in the p53 and pRB tumor suppressor pathways and regulates the cyclin CCNA2 transcription.</text>
</comment>
<keyword evidence="18" id="KW-0832">Ubl conjugation</keyword>
<dbReference type="GO" id="GO:0010564">
    <property type="term" value="P:regulation of cell cycle process"/>
    <property type="evidence" value="ECO:0007669"/>
    <property type="project" value="UniProtKB-ARBA"/>
</dbReference>
<dbReference type="FunFam" id="3.30.160.60:FF:002233">
    <property type="entry name" value="transcription factor E4F1 isoform X1"/>
    <property type="match status" value="1"/>
</dbReference>
<dbReference type="FunFam" id="3.30.160.60:FF:000086">
    <property type="entry name" value="transcription factor E4F1 isoform X1"/>
    <property type="match status" value="1"/>
</dbReference>
<keyword evidence="19" id="KW-0805">Transcription regulation</keyword>
<dbReference type="GO" id="GO:0045944">
    <property type="term" value="P:positive regulation of transcription by RNA polymerase II"/>
    <property type="evidence" value="ECO:0007669"/>
    <property type="project" value="UniProtKB-ARBA"/>
</dbReference>
<dbReference type="PROSITE" id="PS00028">
    <property type="entry name" value="ZINC_FINGER_C2H2_1"/>
    <property type="match status" value="7"/>
</dbReference>
<accession>A0A7L1YC08</accession>
<dbReference type="SMART" id="SM00355">
    <property type="entry name" value="ZnF_C2H2"/>
    <property type="match status" value="10"/>
</dbReference>
<evidence type="ECO:0000256" key="11">
    <source>
        <dbReference type="ARBA" id="ARBA00022679"/>
    </source>
</evidence>
<dbReference type="Pfam" id="PF00096">
    <property type="entry name" value="zf-C2H2"/>
    <property type="match status" value="7"/>
</dbReference>
<keyword evidence="7" id="KW-0678">Repressor</keyword>
<dbReference type="InterPro" id="IPR036236">
    <property type="entry name" value="Znf_C2H2_sf"/>
</dbReference>
<evidence type="ECO:0000256" key="15">
    <source>
        <dbReference type="ARBA" id="ARBA00022776"/>
    </source>
</evidence>
<keyword evidence="23" id="KW-0131">Cell cycle</keyword>
<feature type="compositionally biased region" description="Acidic residues" evidence="32">
    <location>
        <begin position="117"/>
        <end position="132"/>
    </location>
</feature>
<keyword evidence="17" id="KW-0862">Zinc</keyword>
<evidence type="ECO:0000256" key="13">
    <source>
        <dbReference type="ARBA" id="ARBA00022737"/>
    </source>
</evidence>